<evidence type="ECO:0000256" key="2">
    <source>
        <dbReference type="SAM" id="SignalP"/>
    </source>
</evidence>
<feature type="compositionally biased region" description="Pro residues" evidence="1">
    <location>
        <begin position="45"/>
        <end position="58"/>
    </location>
</feature>
<feature type="domain" description="Peptidase S33 tripeptidyl aminopeptidase-like C-terminal" evidence="4">
    <location>
        <begin position="418"/>
        <end position="517"/>
    </location>
</feature>
<dbReference type="Gene3D" id="3.40.50.1820">
    <property type="entry name" value="alpha/beta hydrolase"/>
    <property type="match status" value="1"/>
</dbReference>
<dbReference type="SUPFAM" id="SSF53474">
    <property type="entry name" value="alpha/beta-Hydrolases"/>
    <property type="match status" value="1"/>
</dbReference>
<gene>
    <name evidence="5" type="ORF">SAMN05216215_100960</name>
</gene>
<dbReference type="InterPro" id="IPR029058">
    <property type="entry name" value="AB_hydrolase_fold"/>
</dbReference>
<dbReference type="Pfam" id="PF00561">
    <property type="entry name" value="Abhydrolase_1"/>
    <property type="match status" value="1"/>
</dbReference>
<evidence type="ECO:0000313" key="5">
    <source>
        <dbReference type="EMBL" id="SDX26722.1"/>
    </source>
</evidence>
<evidence type="ECO:0000259" key="3">
    <source>
        <dbReference type="Pfam" id="PF00561"/>
    </source>
</evidence>
<sequence length="519" mass="54325">MPRTTHRVGAALLPLLLLVVAACSAGPSDRPAVAYHDGEQQVVPAPQPPKPAPVPPLGSPGDDAQSWEDCTDQTRTELGGLPPGMTFSCSRLISTLDAPEAPERGTARISLIRAGSGHVPLVVLGDVGGEPGTTYAARLATQLPAELRNTFDIIGMDRRGTGESDPADCVPPAQRDAIVGFDPRATDRGALDRLLESVLAASQECLLDLDERLQAYDTWRTASDLEELRLELGVPRLHAIGRGEAARLLTTFAERFPGSVGRLVLDGAPDPTRDAIGQAESQAQSAEQAFDVFAADCVSRGCPLGPEPRKVVGDLVERTRGTPLPAPGTSVGAGRVVQAILLGLSDRATWPALADALAAADRGDGAGLASISAPLVADQGVNPPWLDGDLITSCNDTTVRVPPQRTGELALDWVSRFPLFGGAAAQRLVWCGSWPVPQQPLPSPRRPDLPPIPVISTANDPQLLGLGTDHMAEQMPTGVLLRWQGAGHGAIGKSPCITEAVSRFLVQGTVPTEGMACPG</sequence>
<dbReference type="Proteomes" id="UP000199529">
    <property type="component" value="Unassembled WGS sequence"/>
</dbReference>
<organism evidence="5 6">
    <name type="scientific">Saccharopolyspora shandongensis</name>
    <dbReference type="NCBI Taxonomy" id="418495"/>
    <lineage>
        <taxon>Bacteria</taxon>
        <taxon>Bacillati</taxon>
        <taxon>Actinomycetota</taxon>
        <taxon>Actinomycetes</taxon>
        <taxon>Pseudonocardiales</taxon>
        <taxon>Pseudonocardiaceae</taxon>
        <taxon>Saccharopolyspora</taxon>
    </lineage>
</organism>
<dbReference type="OrthoDB" id="5166357at2"/>
<dbReference type="PROSITE" id="PS51257">
    <property type="entry name" value="PROKAR_LIPOPROTEIN"/>
    <property type="match status" value="1"/>
</dbReference>
<evidence type="ECO:0000313" key="6">
    <source>
        <dbReference type="Proteomes" id="UP000199529"/>
    </source>
</evidence>
<dbReference type="STRING" id="418495.SAMN05216215_100960"/>
<evidence type="ECO:0000259" key="4">
    <source>
        <dbReference type="Pfam" id="PF08386"/>
    </source>
</evidence>
<dbReference type="Pfam" id="PF08386">
    <property type="entry name" value="Abhydrolase_4"/>
    <property type="match status" value="1"/>
</dbReference>
<feature type="region of interest" description="Disordered" evidence="1">
    <location>
        <begin position="41"/>
        <end position="68"/>
    </location>
</feature>
<evidence type="ECO:0000256" key="1">
    <source>
        <dbReference type="SAM" id="MobiDB-lite"/>
    </source>
</evidence>
<keyword evidence="5" id="KW-0378">Hydrolase</keyword>
<dbReference type="EMBL" id="FNOK01000009">
    <property type="protein sequence ID" value="SDX26722.1"/>
    <property type="molecule type" value="Genomic_DNA"/>
</dbReference>
<keyword evidence="6" id="KW-1185">Reference proteome</keyword>
<feature type="chain" id="PRO_5038662081" evidence="2">
    <location>
        <begin position="26"/>
        <end position="519"/>
    </location>
</feature>
<dbReference type="InterPro" id="IPR000073">
    <property type="entry name" value="AB_hydrolase_1"/>
</dbReference>
<dbReference type="GO" id="GO:0016787">
    <property type="term" value="F:hydrolase activity"/>
    <property type="evidence" value="ECO:0007669"/>
    <property type="project" value="UniProtKB-KW"/>
</dbReference>
<feature type="domain" description="AB hydrolase-1" evidence="3">
    <location>
        <begin position="144"/>
        <end position="298"/>
    </location>
</feature>
<keyword evidence="2" id="KW-0732">Signal</keyword>
<dbReference type="AlphaFoldDB" id="A0A1H3AAG4"/>
<dbReference type="InterPro" id="IPR013595">
    <property type="entry name" value="Pept_S33_TAP-like_C"/>
</dbReference>
<proteinExistence type="predicted"/>
<feature type="signal peptide" evidence="2">
    <location>
        <begin position="1"/>
        <end position="25"/>
    </location>
</feature>
<reference evidence="6" key="1">
    <citation type="submission" date="2016-10" db="EMBL/GenBank/DDBJ databases">
        <authorList>
            <person name="Varghese N."/>
            <person name="Submissions S."/>
        </authorList>
    </citation>
    <scope>NUCLEOTIDE SEQUENCE [LARGE SCALE GENOMIC DNA]</scope>
    <source>
        <strain evidence="6">CGMCC 4.3530</strain>
    </source>
</reference>
<name>A0A1H3AAG4_9PSEU</name>
<protein>
    <submittedName>
        <fullName evidence="5">Alpha/beta hydrolase fold</fullName>
    </submittedName>
</protein>
<accession>A0A1H3AAG4</accession>
<dbReference type="RefSeq" id="WP_093264964.1">
    <property type="nucleotide sequence ID" value="NZ_FNOK01000009.1"/>
</dbReference>